<accession>A0A6G1IF13</accession>
<evidence type="ECO:0000256" key="1">
    <source>
        <dbReference type="SAM" id="MobiDB-lite"/>
    </source>
</evidence>
<proteinExistence type="predicted"/>
<evidence type="ECO:0000313" key="2">
    <source>
        <dbReference type="EMBL" id="KAF2676814.1"/>
    </source>
</evidence>
<dbReference type="Proteomes" id="UP000799291">
    <property type="component" value="Unassembled WGS sequence"/>
</dbReference>
<reference evidence="2" key="1">
    <citation type="journal article" date="2020" name="Stud. Mycol.">
        <title>101 Dothideomycetes genomes: a test case for predicting lifestyles and emergence of pathogens.</title>
        <authorList>
            <person name="Haridas S."/>
            <person name="Albert R."/>
            <person name="Binder M."/>
            <person name="Bloem J."/>
            <person name="Labutti K."/>
            <person name="Salamov A."/>
            <person name="Andreopoulos B."/>
            <person name="Baker S."/>
            <person name="Barry K."/>
            <person name="Bills G."/>
            <person name="Bluhm B."/>
            <person name="Cannon C."/>
            <person name="Castanera R."/>
            <person name="Culley D."/>
            <person name="Daum C."/>
            <person name="Ezra D."/>
            <person name="Gonzalez J."/>
            <person name="Henrissat B."/>
            <person name="Kuo A."/>
            <person name="Liang C."/>
            <person name="Lipzen A."/>
            <person name="Lutzoni F."/>
            <person name="Magnuson J."/>
            <person name="Mondo S."/>
            <person name="Nolan M."/>
            <person name="Ohm R."/>
            <person name="Pangilinan J."/>
            <person name="Park H.-J."/>
            <person name="Ramirez L."/>
            <person name="Alfaro M."/>
            <person name="Sun H."/>
            <person name="Tritt A."/>
            <person name="Yoshinaga Y."/>
            <person name="Zwiers L.-H."/>
            <person name="Turgeon B."/>
            <person name="Goodwin S."/>
            <person name="Spatafora J."/>
            <person name="Crous P."/>
            <person name="Grigoriev I."/>
        </authorList>
    </citation>
    <scope>NUCLEOTIDE SEQUENCE</scope>
    <source>
        <strain evidence="2">CBS 122367</strain>
    </source>
</reference>
<protein>
    <submittedName>
        <fullName evidence="2">Uncharacterized protein</fullName>
    </submittedName>
</protein>
<evidence type="ECO:0000313" key="3">
    <source>
        <dbReference type="Proteomes" id="UP000799291"/>
    </source>
</evidence>
<sequence length="96" mass="10669">MREIPNIEITGEEVFSREQRPPIAQGTAAVAFWAGLNACQAQEPRFDSQFKAKLEGTKWINGCTENLGQVAGSDGGRSALVEDSERQEEESRWSRL</sequence>
<feature type="region of interest" description="Disordered" evidence="1">
    <location>
        <begin position="70"/>
        <end position="96"/>
    </location>
</feature>
<dbReference type="AlphaFoldDB" id="A0A6G1IF13"/>
<dbReference type="EMBL" id="MU005629">
    <property type="protein sequence ID" value="KAF2676814.1"/>
    <property type="molecule type" value="Genomic_DNA"/>
</dbReference>
<name>A0A6G1IF13_9PLEO</name>
<organism evidence="2 3">
    <name type="scientific">Lentithecium fluviatile CBS 122367</name>
    <dbReference type="NCBI Taxonomy" id="1168545"/>
    <lineage>
        <taxon>Eukaryota</taxon>
        <taxon>Fungi</taxon>
        <taxon>Dikarya</taxon>
        <taxon>Ascomycota</taxon>
        <taxon>Pezizomycotina</taxon>
        <taxon>Dothideomycetes</taxon>
        <taxon>Pleosporomycetidae</taxon>
        <taxon>Pleosporales</taxon>
        <taxon>Massarineae</taxon>
        <taxon>Lentitheciaceae</taxon>
        <taxon>Lentithecium</taxon>
    </lineage>
</organism>
<gene>
    <name evidence="2" type="ORF">K458DRAFT_396539</name>
</gene>
<keyword evidence="3" id="KW-1185">Reference proteome</keyword>